<sequence length="111" mass="12961">MEVFPLLVWLIFKDLDLEIVFNIMLQESDYQIYHLSPELGALQWFNLSYPSKRLFADRQTLHGFVLNIATISLILPETIPGYIIRGTPKRVSLNQFYTNPFLSRICISLIK</sequence>
<proteinExistence type="predicted"/>
<protein>
    <submittedName>
        <fullName evidence="1">Uncharacterized protein</fullName>
    </submittedName>
</protein>
<dbReference type="AlphaFoldDB" id="A0A915Z1J1"/>
<dbReference type="EMBL" id="CAGKOT010000013">
    <property type="protein sequence ID" value="CAB5358876.1"/>
    <property type="molecule type" value="Genomic_DNA"/>
</dbReference>
<name>A0A915Z1J1_9GLOM</name>
<accession>A0A915Z1J1</accession>
<comment type="caution">
    <text evidence="1">The sequence shown here is derived from an EMBL/GenBank/DDBJ whole genome shotgun (WGS) entry which is preliminary data.</text>
</comment>
<dbReference type="Proteomes" id="UP000684084">
    <property type="component" value="Unassembled WGS sequence"/>
</dbReference>
<evidence type="ECO:0000313" key="2">
    <source>
        <dbReference type="Proteomes" id="UP000684084"/>
    </source>
</evidence>
<evidence type="ECO:0000313" key="1">
    <source>
        <dbReference type="EMBL" id="CAB5358876.1"/>
    </source>
</evidence>
<organism evidence="1 2">
    <name type="scientific">Rhizophagus irregularis</name>
    <dbReference type="NCBI Taxonomy" id="588596"/>
    <lineage>
        <taxon>Eukaryota</taxon>
        <taxon>Fungi</taxon>
        <taxon>Fungi incertae sedis</taxon>
        <taxon>Mucoromycota</taxon>
        <taxon>Glomeromycotina</taxon>
        <taxon>Glomeromycetes</taxon>
        <taxon>Glomerales</taxon>
        <taxon>Glomeraceae</taxon>
        <taxon>Rhizophagus</taxon>
    </lineage>
</organism>
<reference evidence="1" key="1">
    <citation type="submission" date="2020-05" db="EMBL/GenBank/DDBJ databases">
        <authorList>
            <person name="Rincon C."/>
            <person name="Sanders R I."/>
            <person name="Robbins C."/>
            <person name="Chaturvedi A."/>
        </authorList>
    </citation>
    <scope>NUCLEOTIDE SEQUENCE</scope>
    <source>
        <strain evidence="1">CHB12</strain>
    </source>
</reference>
<gene>
    <name evidence="1" type="ORF">CHRIB12_LOCUS7442</name>
</gene>